<evidence type="ECO:0000256" key="1">
    <source>
        <dbReference type="ARBA" id="ARBA00007754"/>
    </source>
</evidence>
<evidence type="ECO:0000256" key="3">
    <source>
        <dbReference type="ARBA" id="ARBA00023295"/>
    </source>
</evidence>
<dbReference type="GO" id="GO:0016985">
    <property type="term" value="F:mannan endo-1,4-beta-mannosidase activity"/>
    <property type="evidence" value="ECO:0007669"/>
    <property type="project" value="InterPro"/>
</dbReference>
<evidence type="ECO:0000256" key="5">
    <source>
        <dbReference type="SAM" id="SignalP"/>
    </source>
</evidence>
<dbReference type="PANTHER" id="PTHR40079">
    <property type="entry name" value="MANNAN ENDO-1,4-BETA-MANNOSIDASE E-RELATED"/>
    <property type="match status" value="1"/>
</dbReference>
<protein>
    <submittedName>
        <fullName evidence="7">Endoglucanase H</fullName>
    </submittedName>
</protein>
<reference evidence="7 8" key="1">
    <citation type="submission" date="2016-08" db="EMBL/GenBank/DDBJ databases">
        <title>Genome sequence of Clavibacter michiganensis spp strain CFBP8017.</title>
        <authorList>
            <person name="Thapa S.P."/>
            <person name="Coaker G."/>
            <person name="Jacques M.-A."/>
        </authorList>
    </citation>
    <scope>NUCLEOTIDE SEQUENCE [LARGE SCALE GENOMIC DNA]</scope>
    <source>
        <strain evidence="7">CFBP8017</strain>
    </source>
</reference>
<sequence>MKHDPRTIRTATTLLLGLALTAGILTAASPASAATSGASPAAVSAAPTVASAAPTVSDARLRFGVATPGGPTAGGELDQVAAQVGEDPSIVLSYADFTQAPPIQALDEVRARGAESLLTWEPWKAGAGVDQPGFSNASILAGDHDAYLREWGTELAAWGGPVSLRYAHEMNGDWYPWAEGVNGNAAGSYAAAWKHVHDVVVGQGATNVKWVWTPNVPYTGSTLLAGLYPGAAYVDVVGLDGYNWGTGVAGRAWVSPSDLFRFGLERLRAVAAGKPIIIAETASSEVGGSKAAWDTDLISFLQAQPDVVAFVWFDMDKEADWRIGSSASSTTAIRDALAARRV</sequence>
<dbReference type="RefSeq" id="WP_086517245.1">
    <property type="nucleotide sequence ID" value="NZ_MDJY01000035.1"/>
</dbReference>
<keyword evidence="3 4" id="KW-0326">Glycosidase</keyword>
<dbReference type="GO" id="GO:0006080">
    <property type="term" value="P:substituted mannan metabolic process"/>
    <property type="evidence" value="ECO:0007669"/>
    <property type="project" value="InterPro"/>
</dbReference>
<feature type="domain" description="GH26" evidence="6">
    <location>
        <begin position="44"/>
        <end position="342"/>
    </location>
</feature>
<feature type="signal peptide" evidence="5">
    <location>
        <begin position="1"/>
        <end position="33"/>
    </location>
</feature>
<evidence type="ECO:0000256" key="4">
    <source>
        <dbReference type="PROSITE-ProRule" id="PRU01100"/>
    </source>
</evidence>
<gene>
    <name evidence="7" type="primary">celH_1</name>
    <name evidence="7" type="ORF">BFL36_06995</name>
</gene>
<organism evidence="7 8">
    <name type="scientific">Clavibacter michiganensis</name>
    <dbReference type="NCBI Taxonomy" id="28447"/>
    <lineage>
        <taxon>Bacteria</taxon>
        <taxon>Bacillati</taxon>
        <taxon>Actinomycetota</taxon>
        <taxon>Actinomycetes</taxon>
        <taxon>Micrococcales</taxon>
        <taxon>Microbacteriaceae</taxon>
        <taxon>Clavibacter</taxon>
    </lineage>
</organism>
<keyword evidence="5" id="KW-0732">Signal</keyword>
<dbReference type="AlphaFoldDB" id="A0A251YI36"/>
<proteinExistence type="inferred from homology"/>
<dbReference type="InterPro" id="IPR017853">
    <property type="entry name" value="GH"/>
</dbReference>
<keyword evidence="2 4" id="KW-0378">Hydrolase</keyword>
<dbReference type="PRINTS" id="PR00739">
    <property type="entry name" value="GLHYDRLASE26"/>
</dbReference>
<dbReference type="PROSITE" id="PS51764">
    <property type="entry name" value="GH26"/>
    <property type="match status" value="1"/>
</dbReference>
<accession>A0A251YI36</accession>
<dbReference type="Pfam" id="PF02156">
    <property type="entry name" value="Glyco_hydro_26"/>
    <property type="match status" value="1"/>
</dbReference>
<dbReference type="Gene3D" id="3.20.20.80">
    <property type="entry name" value="Glycosidases"/>
    <property type="match status" value="1"/>
</dbReference>
<feature type="active site" description="Proton donor" evidence="4">
    <location>
        <position position="169"/>
    </location>
</feature>
<comment type="caution">
    <text evidence="7">The sequence shown here is derived from an EMBL/GenBank/DDBJ whole genome shotgun (WGS) entry which is preliminary data.</text>
</comment>
<dbReference type="PANTHER" id="PTHR40079:SF4">
    <property type="entry name" value="GH26 DOMAIN-CONTAINING PROTEIN-RELATED"/>
    <property type="match status" value="1"/>
</dbReference>
<dbReference type="SUPFAM" id="SSF51445">
    <property type="entry name" value="(Trans)glycosidases"/>
    <property type="match status" value="1"/>
</dbReference>
<name>A0A251YI36_9MICO</name>
<dbReference type="InterPro" id="IPR000805">
    <property type="entry name" value="Glyco_hydro_26"/>
</dbReference>
<evidence type="ECO:0000256" key="2">
    <source>
        <dbReference type="ARBA" id="ARBA00022801"/>
    </source>
</evidence>
<dbReference type="InterPro" id="IPR022790">
    <property type="entry name" value="GH26_dom"/>
</dbReference>
<comment type="similarity">
    <text evidence="1 4">Belongs to the glycosyl hydrolase 26 family.</text>
</comment>
<dbReference type="Proteomes" id="UP000195011">
    <property type="component" value="Unassembled WGS sequence"/>
</dbReference>
<dbReference type="EMBL" id="MDJY01000035">
    <property type="protein sequence ID" value="OUE23922.1"/>
    <property type="molecule type" value="Genomic_DNA"/>
</dbReference>
<evidence type="ECO:0000313" key="8">
    <source>
        <dbReference type="Proteomes" id="UP000195011"/>
    </source>
</evidence>
<evidence type="ECO:0000259" key="6">
    <source>
        <dbReference type="PROSITE" id="PS51764"/>
    </source>
</evidence>
<evidence type="ECO:0000313" key="7">
    <source>
        <dbReference type="EMBL" id="OUE23922.1"/>
    </source>
</evidence>
<feature type="active site" description="Nucleophile" evidence="4">
    <location>
        <position position="280"/>
    </location>
</feature>
<feature type="chain" id="PRO_5013078071" evidence="5">
    <location>
        <begin position="34"/>
        <end position="342"/>
    </location>
</feature>